<evidence type="ECO:0000256" key="1">
    <source>
        <dbReference type="ARBA" id="ARBA00014472"/>
    </source>
</evidence>
<keyword evidence="3" id="KW-1185">Reference proteome</keyword>
<dbReference type="SUPFAM" id="SSF56752">
    <property type="entry name" value="D-aminoacid aminotransferase-like PLP-dependent enzymes"/>
    <property type="match status" value="1"/>
</dbReference>
<evidence type="ECO:0000313" key="3">
    <source>
        <dbReference type="Proteomes" id="UP001139477"/>
    </source>
</evidence>
<protein>
    <recommendedName>
        <fullName evidence="1">Probable branched-chain-amino-acid aminotransferase</fullName>
    </recommendedName>
</protein>
<dbReference type="RefSeq" id="WP_253329150.1">
    <property type="nucleotide sequence ID" value="NZ_JAMYXC010000024.1"/>
</dbReference>
<name>A0A9X2FNH6_9RHOB</name>
<dbReference type="Proteomes" id="UP001139477">
    <property type="component" value="Unassembled WGS sequence"/>
</dbReference>
<dbReference type="InterPro" id="IPR036038">
    <property type="entry name" value="Aminotransferase-like"/>
</dbReference>
<sequence length="201" mass="21838">MPPETPPKIIETLGAHPGEGPHRLRAHLDRMAGTAAALGYPFDRGQAETLLDLRPAAPLRCRLTLDTTGAFDLTTGPLSANPPEWRVAIHPVLLDADDPWLRYKTTRRALYDQARAALPGGVDEWLFLNTRGELCEGTITNLFTAELTPALSCGLLPGVLRAELLGQGMREAVLRPGDLERARFFMGNSLRGLISARLVAA</sequence>
<dbReference type="GO" id="GO:0008483">
    <property type="term" value="F:transaminase activity"/>
    <property type="evidence" value="ECO:0007669"/>
    <property type="project" value="UniProtKB-KW"/>
</dbReference>
<accession>A0A9X2FNH6</accession>
<organism evidence="2 3">
    <name type="scientific">Limimaricola litoreus</name>
    <dbReference type="NCBI Taxonomy" id="2955316"/>
    <lineage>
        <taxon>Bacteria</taxon>
        <taxon>Pseudomonadati</taxon>
        <taxon>Pseudomonadota</taxon>
        <taxon>Alphaproteobacteria</taxon>
        <taxon>Rhodobacterales</taxon>
        <taxon>Paracoccaceae</taxon>
        <taxon>Limimaricola</taxon>
    </lineage>
</organism>
<dbReference type="InterPro" id="IPR043132">
    <property type="entry name" value="BCAT-like_C"/>
</dbReference>
<evidence type="ECO:0000313" key="2">
    <source>
        <dbReference type="EMBL" id="MCP1167225.1"/>
    </source>
</evidence>
<dbReference type="NCBIfam" id="NF005729">
    <property type="entry name" value="PRK07546.1-3"/>
    <property type="match status" value="1"/>
</dbReference>
<dbReference type="InterPro" id="IPR001544">
    <property type="entry name" value="Aminotrans_IV"/>
</dbReference>
<gene>
    <name evidence="2" type="ORF">NHG85_01565</name>
</gene>
<dbReference type="AlphaFoldDB" id="A0A9X2FNH6"/>
<keyword evidence="2" id="KW-0808">Transferase</keyword>
<proteinExistence type="predicted"/>
<comment type="caution">
    <text evidence="2">The sequence shown here is derived from an EMBL/GenBank/DDBJ whole genome shotgun (WGS) entry which is preliminary data.</text>
</comment>
<dbReference type="Gene3D" id="3.20.10.10">
    <property type="entry name" value="D-amino Acid Aminotransferase, subunit A, domain 2"/>
    <property type="match status" value="1"/>
</dbReference>
<keyword evidence="2" id="KW-0032">Aminotransferase</keyword>
<dbReference type="EMBL" id="JAMYXC010000024">
    <property type="protein sequence ID" value="MCP1167225.1"/>
    <property type="molecule type" value="Genomic_DNA"/>
</dbReference>
<dbReference type="InterPro" id="IPR043131">
    <property type="entry name" value="BCAT-like_N"/>
</dbReference>
<reference evidence="2" key="1">
    <citation type="submission" date="2022-06" db="EMBL/GenBank/DDBJ databases">
        <title>Limimaricola sediminis sp. nov., isolated from an intertidal sediment.</title>
        <authorList>
            <person name="Shao X."/>
        </authorList>
    </citation>
    <scope>NUCLEOTIDE SEQUENCE</scope>
    <source>
        <strain evidence="2">ASW11-118</strain>
    </source>
</reference>
<dbReference type="Gene3D" id="3.30.470.10">
    <property type="match status" value="1"/>
</dbReference>
<dbReference type="Pfam" id="PF01063">
    <property type="entry name" value="Aminotran_4"/>
    <property type="match status" value="1"/>
</dbReference>